<gene>
    <name evidence="2" type="ORF">CHM34_14660</name>
</gene>
<keyword evidence="1" id="KW-0812">Transmembrane</keyword>
<keyword evidence="3" id="KW-1185">Reference proteome</keyword>
<accession>A0A235B3H5</accession>
<comment type="caution">
    <text evidence="2">The sequence shown here is derived from an EMBL/GenBank/DDBJ whole genome shotgun (WGS) entry which is preliminary data.</text>
</comment>
<organism evidence="2 3">
    <name type="scientific">Paludifilum halophilum</name>
    <dbReference type="NCBI Taxonomy" id="1642702"/>
    <lineage>
        <taxon>Bacteria</taxon>
        <taxon>Bacillati</taxon>
        <taxon>Bacillota</taxon>
        <taxon>Bacilli</taxon>
        <taxon>Bacillales</taxon>
        <taxon>Thermoactinomycetaceae</taxon>
        <taxon>Paludifilum</taxon>
    </lineage>
</organism>
<proteinExistence type="predicted"/>
<sequence length="166" mass="18528">MIDIQSRKKWGSMMIGYKIALFVHILSIATWFGGLTVMAVWLRKSTALHQSGISMSKSLENVHNLNVRMMVPVAVLALAAGMYMLVTGTWGADQPLWLTVKERFGSLFVLLYIIGLPLYGGKLLKKVQSEKDESTMASTVKRYIGLLNFSLLAMLVIIVFVTFQIV</sequence>
<name>A0A235B3H5_9BACL</name>
<dbReference type="EMBL" id="NOWF01000009">
    <property type="protein sequence ID" value="OYD06791.1"/>
    <property type="molecule type" value="Genomic_DNA"/>
</dbReference>
<dbReference type="Proteomes" id="UP000215459">
    <property type="component" value="Unassembled WGS sequence"/>
</dbReference>
<evidence type="ECO:0008006" key="4">
    <source>
        <dbReference type="Google" id="ProtNLM"/>
    </source>
</evidence>
<dbReference type="OrthoDB" id="2989441at2"/>
<keyword evidence="1" id="KW-1133">Transmembrane helix</keyword>
<evidence type="ECO:0000313" key="3">
    <source>
        <dbReference type="Proteomes" id="UP000215459"/>
    </source>
</evidence>
<dbReference type="AlphaFoldDB" id="A0A235B3H5"/>
<keyword evidence="1" id="KW-0472">Membrane</keyword>
<protein>
    <recommendedName>
        <fullName evidence="4">Copper resistance protein D domain-containing protein</fullName>
    </recommendedName>
</protein>
<feature type="transmembrane region" description="Helical" evidence="1">
    <location>
        <begin position="69"/>
        <end position="92"/>
    </location>
</feature>
<reference evidence="2 3" key="1">
    <citation type="submission" date="2017-07" db="EMBL/GenBank/DDBJ databases">
        <title>The genome sequence of Paludifilum halophilum highlights mechanisms for microbial adaptation to high salt environemnts.</title>
        <authorList>
            <person name="Belbahri L."/>
        </authorList>
    </citation>
    <scope>NUCLEOTIDE SEQUENCE [LARGE SCALE GENOMIC DNA]</scope>
    <source>
        <strain evidence="2 3">DSM 102817</strain>
    </source>
</reference>
<feature type="transmembrane region" description="Helical" evidence="1">
    <location>
        <begin position="143"/>
        <end position="163"/>
    </location>
</feature>
<evidence type="ECO:0000313" key="2">
    <source>
        <dbReference type="EMBL" id="OYD06791.1"/>
    </source>
</evidence>
<evidence type="ECO:0000256" key="1">
    <source>
        <dbReference type="SAM" id="Phobius"/>
    </source>
</evidence>
<feature type="transmembrane region" description="Helical" evidence="1">
    <location>
        <begin position="21"/>
        <end position="42"/>
    </location>
</feature>
<feature type="transmembrane region" description="Helical" evidence="1">
    <location>
        <begin position="104"/>
        <end position="123"/>
    </location>
</feature>